<comment type="caution">
    <text evidence="2">The sequence shown here is derived from an EMBL/GenBank/DDBJ whole genome shotgun (WGS) entry which is preliminary data.</text>
</comment>
<gene>
    <name evidence="2" type="ORF">FVB32_04960</name>
</gene>
<name>A0A5C8V791_9FLAO</name>
<protein>
    <submittedName>
        <fullName evidence="2">DoxX family protein</fullName>
    </submittedName>
</protein>
<keyword evidence="3" id="KW-1185">Reference proteome</keyword>
<feature type="transmembrane region" description="Helical" evidence="1">
    <location>
        <begin position="113"/>
        <end position="130"/>
    </location>
</feature>
<proteinExistence type="predicted"/>
<reference evidence="2 3" key="1">
    <citation type="submission" date="2019-08" db="EMBL/GenBank/DDBJ databases">
        <title>Professor.</title>
        <authorList>
            <person name="Park J.S."/>
        </authorList>
    </citation>
    <scope>NUCLEOTIDE SEQUENCE [LARGE SCALE GENOMIC DNA]</scope>
    <source>
        <strain evidence="2 3">176CP5-101</strain>
    </source>
</reference>
<evidence type="ECO:0000313" key="2">
    <source>
        <dbReference type="EMBL" id="TXN37641.1"/>
    </source>
</evidence>
<keyword evidence="1" id="KW-0812">Transmembrane</keyword>
<evidence type="ECO:0000313" key="3">
    <source>
        <dbReference type="Proteomes" id="UP000321456"/>
    </source>
</evidence>
<evidence type="ECO:0000256" key="1">
    <source>
        <dbReference type="SAM" id="Phobius"/>
    </source>
</evidence>
<keyword evidence="1" id="KW-0472">Membrane</keyword>
<accession>A0A5C8V791</accession>
<feature type="transmembrane region" description="Helical" evidence="1">
    <location>
        <begin position="51"/>
        <end position="75"/>
    </location>
</feature>
<keyword evidence="1" id="KW-1133">Transmembrane helix</keyword>
<dbReference type="RefSeq" id="WP_147741756.1">
    <property type="nucleotide sequence ID" value="NZ_VRUR01000001.1"/>
</dbReference>
<organism evidence="2 3">
    <name type="scientific">Flagellimonas hymeniacidonis</name>
    <dbReference type="NCBI Taxonomy" id="2603628"/>
    <lineage>
        <taxon>Bacteria</taxon>
        <taxon>Pseudomonadati</taxon>
        <taxon>Bacteroidota</taxon>
        <taxon>Flavobacteriia</taxon>
        <taxon>Flavobacteriales</taxon>
        <taxon>Flavobacteriaceae</taxon>
        <taxon>Flagellimonas</taxon>
    </lineage>
</organism>
<dbReference type="AlphaFoldDB" id="A0A5C8V791"/>
<dbReference type="Proteomes" id="UP000321456">
    <property type="component" value="Unassembled WGS sequence"/>
</dbReference>
<feature type="transmembrane region" description="Helical" evidence="1">
    <location>
        <begin position="87"/>
        <end position="107"/>
    </location>
</feature>
<sequence length="132" mass="14595">MEHFTSHATQILLLVFLAVTFLQSGIDKIMDWKGNSSWLTGHFSETFLKGIVPLMLGIVLLAEMVSGLLSVVGIFQFITEGESDMAFCAAVLSATTLLLLLFGQRVAKDYEGAKTIVIYFIPTIFLLYLLQT</sequence>
<dbReference type="EMBL" id="VRUR01000001">
    <property type="protein sequence ID" value="TXN37641.1"/>
    <property type="molecule type" value="Genomic_DNA"/>
</dbReference>